<dbReference type="GeneID" id="111288750"/>
<dbReference type="Pfam" id="PF03407">
    <property type="entry name" value="Nucleotid_trans"/>
    <property type="match status" value="1"/>
</dbReference>
<dbReference type="InterPro" id="IPR005069">
    <property type="entry name" value="Nucl-diP-sugar_transferase"/>
</dbReference>
<evidence type="ECO:0000313" key="4">
    <source>
        <dbReference type="RefSeq" id="XP_022735478.1"/>
    </source>
</evidence>
<keyword evidence="1" id="KW-0472">Membrane</keyword>
<protein>
    <submittedName>
        <fullName evidence="4">Uncharacterized protein At1g28695-like</fullName>
    </submittedName>
</protein>
<keyword evidence="1" id="KW-0812">Transmembrane</keyword>
<accession>A0A6P5Y4V9</accession>
<dbReference type="PANTHER" id="PTHR46038:SF12">
    <property type="entry name" value="OS03G0731800 PROTEIN"/>
    <property type="match status" value="1"/>
</dbReference>
<evidence type="ECO:0000313" key="3">
    <source>
        <dbReference type="Proteomes" id="UP000515121"/>
    </source>
</evidence>
<dbReference type="InterPro" id="IPR044821">
    <property type="entry name" value="At1g28695/At4g15970-like"/>
</dbReference>
<feature type="transmembrane region" description="Helical" evidence="1">
    <location>
        <begin position="12"/>
        <end position="28"/>
    </location>
</feature>
<dbReference type="RefSeq" id="XP_022735478.1">
    <property type="nucleotide sequence ID" value="XM_022879743.1"/>
</dbReference>
<dbReference type="OrthoDB" id="540503at2759"/>
<evidence type="ECO:0000259" key="2">
    <source>
        <dbReference type="Pfam" id="PF03407"/>
    </source>
</evidence>
<gene>
    <name evidence="4" type="primary">LOC111288750</name>
</gene>
<proteinExistence type="predicted"/>
<evidence type="ECO:0000256" key="1">
    <source>
        <dbReference type="SAM" id="Phobius"/>
    </source>
</evidence>
<keyword evidence="1" id="KW-1133">Transmembrane helix</keyword>
<name>A0A6P5Y4V9_DURZI</name>
<reference evidence="4" key="1">
    <citation type="submission" date="2025-08" db="UniProtKB">
        <authorList>
            <consortium name="RefSeq"/>
        </authorList>
    </citation>
    <scope>IDENTIFICATION</scope>
    <source>
        <tissue evidence="4">Fruit stalk</tissue>
    </source>
</reference>
<dbReference type="PANTHER" id="PTHR46038">
    <property type="entry name" value="EXPRESSED PROTEIN-RELATED"/>
    <property type="match status" value="1"/>
</dbReference>
<organism evidence="3 4">
    <name type="scientific">Durio zibethinus</name>
    <name type="common">Durian</name>
    <dbReference type="NCBI Taxonomy" id="66656"/>
    <lineage>
        <taxon>Eukaryota</taxon>
        <taxon>Viridiplantae</taxon>
        <taxon>Streptophyta</taxon>
        <taxon>Embryophyta</taxon>
        <taxon>Tracheophyta</taxon>
        <taxon>Spermatophyta</taxon>
        <taxon>Magnoliopsida</taxon>
        <taxon>eudicotyledons</taxon>
        <taxon>Gunneridae</taxon>
        <taxon>Pentapetalae</taxon>
        <taxon>rosids</taxon>
        <taxon>malvids</taxon>
        <taxon>Malvales</taxon>
        <taxon>Malvaceae</taxon>
        <taxon>Helicteroideae</taxon>
        <taxon>Durio</taxon>
    </lineage>
</organism>
<sequence>MISYMKHPKSFSLVIIFLLLTVVLYIYICVRSPSISNPLLSCQESILRPSIFNVRKFQVNDEFGLVLEEASMANKTLIITIVNKAYVEQSVNAETTMLDLFLESFWLGEDTRPLLDHLLFVTVDQTAYERCKFKRLHCYRLMTDGVDFSRENVYMSPKYVKMVWRKTLLLLDVLKRGYSFIFTDTDILWLRNPFAKLSRDQTVDLQISLDSSSDDPARPEDNLVNTGFFFIRSNNKTISLVDTWYSQKDINPTGKHDQHVMRDLMHSGLFNQLGLQVRFLDTRHFSGFCEDSHDVAAVTTMHANCCRFMKAKFSELTKVLREWKQFKATVTEHPEVAGDITRGFKWSTHTECENSWKQRY</sequence>
<feature type="domain" description="Nucleotide-diphospho-sugar transferase" evidence="2">
    <location>
        <begin position="114"/>
        <end position="313"/>
    </location>
</feature>
<dbReference type="AlphaFoldDB" id="A0A6P5Y4V9"/>
<keyword evidence="3" id="KW-1185">Reference proteome</keyword>
<dbReference type="Proteomes" id="UP000515121">
    <property type="component" value="Unplaced"/>
</dbReference>
<dbReference type="KEGG" id="dzi:111288750"/>